<comment type="caution">
    <text evidence="4">The sequence shown here is derived from an EMBL/GenBank/DDBJ whole genome shotgun (WGS) entry which is preliminary data.</text>
</comment>
<feature type="compositionally biased region" description="Basic and acidic residues" evidence="1">
    <location>
        <begin position="11"/>
        <end position="20"/>
    </location>
</feature>
<protein>
    <submittedName>
        <fullName evidence="4">Inter-alpha-trypsin inhibitor domain-containing protein</fullName>
    </submittedName>
</protein>
<evidence type="ECO:0000313" key="4">
    <source>
        <dbReference type="EMBL" id="GFJ95191.1"/>
    </source>
</evidence>
<gene>
    <name evidence="4" type="ORF">Prum_088330</name>
</gene>
<feature type="domain" description="VWFA" evidence="2">
    <location>
        <begin position="299"/>
        <end position="470"/>
    </location>
</feature>
<feature type="region of interest" description="Disordered" evidence="1">
    <location>
        <begin position="1"/>
        <end position="23"/>
    </location>
</feature>
<feature type="domain" description="VIT" evidence="3">
    <location>
        <begin position="20"/>
        <end position="148"/>
    </location>
</feature>
<dbReference type="Pfam" id="PF08487">
    <property type="entry name" value="VIT"/>
    <property type="match status" value="1"/>
</dbReference>
<reference evidence="4 5" key="2">
    <citation type="submission" date="2020-03" db="EMBL/GenBank/DDBJ databases">
        <authorList>
            <person name="Ichikawa N."/>
            <person name="Kimura A."/>
            <person name="Kitahashi Y."/>
            <person name="Uohara A."/>
        </authorList>
    </citation>
    <scope>NUCLEOTIDE SEQUENCE [LARGE SCALE GENOMIC DNA]</scope>
    <source>
        <strain evidence="4 5">NBRC 108638</strain>
    </source>
</reference>
<proteinExistence type="predicted"/>
<dbReference type="PANTHER" id="PTHR45737">
    <property type="entry name" value="VON WILLEBRAND FACTOR A DOMAIN-CONTAINING PROTEIN 5A"/>
    <property type="match status" value="1"/>
</dbReference>
<sequence length="807" mass="84971">MTVVTPMTEAELTRERDRAGESGLGALRTERGNLPLDRLDVRADITGLVGRIELTQDFLNVHDQALEATYVFPLPDRAAVTGMRMVAADRVVEAKLAERGAARQEYEQAIAAGKRASIAEEERPDVFTMRVGNILPGERVSVTLTLAGPLSMEDGEATFRFPLVVAPRYIPGAPLPGPSVGDGHGVDTDAVPDASRITPPVLLPGFPNPLRLSIDVGVDPGGLPLGAVRSSLHTVAEDGGRFRVLPGERADRDFVLRLAYGAPQEAAALVTVADPKGDEGTFQLTVLPPAGAGQPRPRDVVLLLDRSGSMGGWKMVAARRAAARIVDTLGDADRFAVLAFDHTVETPDALPSGLVAATDRHRFRAVEHLARMEARGGTELLPPLKMGVALLAAGEGERDRVLVLVTDGQVGNEDQILREAGGALAGVRIHTVGVDRAVNAGFLGRLASAGGGRCELVESENRLDEAMDSIHRRIGAPLVTGVSLVANGLSLMDGSQTPARLPDLFPGVPYVVSGRYRGAPSGALTLRGSTRDDHEWTVSATAEPSDNAALTAIWARAHLRDQEDRYVSAHGDPAALEQRIVDTSLRFSVLCRFTAYLAVDSRVVAEGGPGHRIVQPVEPASGWEMLGAGPGAAPGAAQPRSMAIGYAPQAGTRGVKMSKRRGRGGPPLPPPAASPAAAAGPESAAGSGFADVLSVKLAGVVRPAAAPAMPAPPVVEPAALAQQEAQRLRGLTDRPPYERREALEDLGSRLAALAGDGPLRELAEALRPDAIRQRPFEELWAYTLEVLDAVAGGGAAPDRRGSFWRRP</sequence>
<keyword evidence="5" id="KW-1185">Reference proteome</keyword>
<evidence type="ECO:0000256" key="1">
    <source>
        <dbReference type="SAM" id="MobiDB-lite"/>
    </source>
</evidence>
<dbReference type="PROSITE" id="PS50234">
    <property type="entry name" value="VWFA"/>
    <property type="match status" value="1"/>
</dbReference>
<dbReference type="InterPro" id="IPR002035">
    <property type="entry name" value="VWF_A"/>
</dbReference>
<dbReference type="InterPro" id="IPR013694">
    <property type="entry name" value="VIT"/>
</dbReference>
<dbReference type="SUPFAM" id="SSF53300">
    <property type="entry name" value="vWA-like"/>
    <property type="match status" value="1"/>
</dbReference>
<feature type="compositionally biased region" description="Low complexity" evidence="1">
    <location>
        <begin position="674"/>
        <end position="683"/>
    </location>
</feature>
<dbReference type="PROSITE" id="PS51468">
    <property type="entry name" value="VIT"/>
    <property type="match status" value="1"/>
</dbReference>
<dbReference type="PANTHER" id="PTHR45737:SF6">
    <property type="entry name" value="VON WILLEBRAND FACTOR A DOMAIN-CONTAINING PROTEIN 5A"/>
    <property type="match status" value="1"/>
</dbReference>
<name>A0A6V8LJS5_9ACTN</name>
<dbReference type="SMART" id="SM00327">
    <property type="entry name" value="VWA"/>
    <property type="match status" value="1"/>
</dbReference>
<dbReference type="RefSeq" id="WP_246278457.1">
    <property type="nucleotide sequence ID" value="NZ_BAABJB010000012.1"/>
</dbReference>
<dbReference type="SMART" id="SM00609">
    <property type="entry name" value="VIT"/>
    <property type="match status" value="1"/>
</dbReference>
<feature type="region of interest" description="Disordered" evidence="1">
    <location>
        <begin position="649"/>
        <end position="683"/>
    </location>
</feature>
<dbReference type="EMBL" id="BLPG01000001">
    <property type="protein sequence ID" value="GFJ95191.1"/>
    <property type="molecule type" value="Genomic_DNA"/>
</dbReference>
<dbReference type="Gene3D" id="3.40.50.410">
    <property type="entry name" value="von Willebrand factor, type A domain"/>
    <property type="match status" value="1"/>
</dbReference>
<dbReference type="AlphaFoldDB" id="A0A6V8LJS5"/>
<evidence type="ECO:0000313" key="5">
    <source>
        <dbReference type="Proteomes" id="UP000482960"/>
    </source>
</evidence>
<evidence type="ECO:0000259" key="3">
    <source>
        <dbReference type="PROSITE" id="PS51468"/>
    </source>
</evidence>
<dbReference type="InterPro" id="IPR036465">
    <property type="entry name" value="vWFA_dom_sf"/>
</dbReference>
<reference evidence="4 5" key="1">
    <citation type="submission" date="2020-03" db="EMBL/GenBank/DDBJ databases">
        <title>Whole genome shotgun sequence of Phytohabitans rumicis NBRC 108638.</title>
        <authorList>
            <person name="Komaki H."/>
            <person name="Tamura T."/>
        </authorList>
    </citation>
    <scope>NUCLEOTIDE SEQUENCE [LARGE SCALE GENOMIC DNA]</scope>
    <source>
        <strain evidence="4 5">NBRC 108638</strain>
    </source>
</reference>
<organism evidence="4 5">
    <name type="scientific">Phytohabitans rumicis</name>
    <dbReference type="NCBI Taxonomy" id="1076125"/>
    <lineage>
        <taxon>Bacteria</taxon>
        <taxon>Bacillati</taxon>
        <taxon>Actinomycetota</taxon>
        <taxon>Actinomycetes</taxon>
        <taxon>Micromonosporales</taxon>
        <taxon>Micromonosporaceae</taxon>
    </lineage>
</organism>
<accession>A0A6V8LJS5</accession>
<dbReference type="Pfam" id="PF00092">
    <property type="entry name" value="VWA"/>
    <property type="match status" value="1"/>
</dbReference>
<evidence type="ECO:0000259" key="2">
    <source>
        <dbReference type="PROSITE" id="PS50234"/>
    </source>
</evidence>
<dbReference type="Proteomes" id="UP000482960">
    <property type="component" value="Unassembled WGS sequence"/>
</dbReference>